<dbReference type="KEGG" id="nsh:GXM_08705"/>
<organism evidence="1 2">
    <name type="scientific">Nostoc sphaeroides CCNUC1</name>
    <dbReference type="NCBI Taxonomy" id="2653204"/>
    <lineage>
        <taxon>Bacteria</taxon>
        <taxon>Bacillati</taxon>
        <taxon>Cyanobacteriota</taxon>
        <taxon>Cyanophyceae</taxon>
        <taxon>Nostocales</taxon>
        <taxon>Nostocaceae</taxon>
        <taxon>Nostoc</taxon>
    </lineage>
</organism>
<evidence type="ECO:0000313" key="1">
    <source>
        <dbReference type="EMBL" id="QFS51211.1"/>
    </source>
</evidence>
<gene>
    <name evidence="1" type="ORF">GXM_08705</name>
</gene>
<dbReference type="AlphaFoldDB" id="A0A5P8WF68"/>
<evidence type="ECO:0000313" key="2">
    <source>
        <dbReference type="Proteomes" id="UP000326678"/>
    </source>
</evidence>
<protein>
    <submittedName>
        <fullName evidence="1">Uncharacterized protein</fullName>
    </submittedName>
</protein>
<proteinExistence type="predicted"/>
<dbReference type="Proteomes" id="UP000326678">
    <property type="component" value="Chromosome Gxm2"/>
</dbReference>
<accession>A0A5P8WF68</accession>
<reference evidence="1 2" key="1">
    <citation type="submission" date="2019-10" db="EMBL/GenBank/DDBJ databases">
        <title>Genomic and transcriptomic insights into the perfect genentic adaptation of a filamentous nitrogen-fixing cyanobacterium to rice fields.</title>
        <authorList>
            <person name="Chen Z."/>
        </authorList>
    </citation>
    <scope>NUCLEOTIDE SEQUENCE [LARGE SCALE GENOMIC DNA]</scope>
    <source>
        <strain evidence="1">CCNUC1</strain>
    </source>
</reference>
<keyword evidence="2" id="KW-1185">Reference proteome</keyword>
<sequence>MQAQRCSCKSKGDRVCLENCAIAYNPKGILKLCHKQQQL</sequence>
<name>A0A5P8WF68_9NOSO</name>
<dbReference type="EMBL" id="CP045227">
    <property type="protein sequence ID" value="QFS51211.1"/>
    <property type="molecule type" value="Genomic_DNA"/>
</dbReference>